<dbReference type="Pfam" id="PF07593">
    <property type="entry name" value="UnbV_ASPIC"/>
    <property type="match status" value="1"/>
</dbReference>
<evidence type="ECO:0000313" key="3">
    <source>
        <dbReference type="EMBL" id="MFC5407287.1"/>
    </source>
</evidence>
<gene>
    <name evidence="3" type="ORF">ACFPOF_31545</name>
</gene>
<reference evidence="4" key="1">
    <citation type="journal article" date="2019" name="Int. J. Syst. Evol. Microbiol.">
        <title>The Global Catalogue of Microorganisms (GCM) 10K type strain sequencing project: providing services to taxonomists for standard genome sequencing and annotation.</title>
        <authorList>
            <consortium name="The Broad Institute Genomics Platform"/>
            <consortium name="The Broad Institute Genome Sequencing Center for Infectious Disease"/>
            <person name="Wu L."/>
            <person name="Ma J."/>
        </authorList>
    </citation>
    <scope>NUCLEOTIDE SEQUENCE [LARGE SCALE GENOMIC DNA]</scope>
    <source>
        <strain evidence="4">CGMCC 1.18575</strain>
    </source>
</reference>
<dbReference type="InterPro" id="IPR027039">
    <property type="entry name" value="Crtac1"/>
</dbReference>
<dbReference type="Proteomes" id="UP001596113">
    <property type="component" value="Unassembled WGS sequence"/>
</dbReference>
<name>A0ABW0I7Q0_9BACL</name>
<dbReference type="RefSeq" id="WP_378139817.1">
    <property type="nucleotide sequence ID" value="NZ_JBHSMI010000067.1"/>
</dbReference>
<dbReference type="InterPro" id="IPR028994">
    <property type="entry name" value="Integrin_alpha_N"/>
</dbReference>
<protein>
    <submittedName>
        <fullName evidence="3">CRTAC1 family protein</fullName>
    </submittedName>
</protein>
<dbReference type="PANTHER" id="PTHR16026:SF0">
    <property type="entry name" value="CARTILAGE ACIDIC PROTEIN 1"/>
    <property type="match status" value="1"/>
</dbReference>
<dbReference type="PROSITE" id="PS51257">
    <property type="entry name" value="PROKAR_LIPOPROTEIN"/>
    <property type="match status" value="1"/>
</dbReference>
<evidence type="ECO:0000313" key="4">
    <source>
        <dbReference type="Proteomes" id="UP001596113"/>
    </source>
</evidence>
<feature type="domain" description="ASPIC/UnbV" evidence="2">
    <location>
        <begin position="500"/>
        <end position="566"/>
    </location>
</feature>
<dbReference type="EMBL" id="JBHSMI010000067">
    <property type="protein sequence ID" value="MFC5407287.1"/>
    <property type="molecule type" value="Genomic_DNA"/>
</dbReference>
<dbReference type="InterPro" id="IPR011519">
    <property type="entry name" value="UnbV_ASPIC"/>
</dbReference>
<dbReference type="Gene3D" id="2.130.10.130">
    <property type="entry name" value="Integrin alpha, N-terminal"/>
    <property type="match status" value="2"/>
</dbReference>
<accession>A0ABW0I7Q0</accession>
<dbReference type="InterPro" id="IPR013517">
    <property type="entry name" value="FG-GAP"/>
</dbReference>
<keyword evidence="4" id="KW-1185">Reference proteome</keyword>
<proteinExistence type="predicted"/>
<sequence length="582" mass="64455">MKRYVSLLAFLTIVLFVTAGCSDRPINVSFRFEEVTKESGISFQHEKDTFDPKVSNIFPWLGSTGAGVFVADVNGDGLMDFYLINSKRNSRNALYLNNGDGTFTEAAKQAGVADVNTQGISQTALWLDYDNDGLPDLFVGAWGKSRLFHNDGNGKFHEVTDEAGVGYQGYVNKVIAIDYNKDGFLDLYLGCYFRETDDLWHLTSTKIMHSDFERARNGGRNVLYRNNGDGTFTDVAKDLGVDDTGWTLATGTADLNGDGWPDIYNANDFGPDSLYLNEQGKGFTKVVQKRGIGDDTYKSMNVDFADISHNGRLANYVSNISKETYLLEGNQLWQADSFGEYQDRAEELGVKQAGFSWGAKFLDVDNSGEFSLMVTNGFISASRNKDYWFDMGVLATTPGYIVEDTRNWPDFGNKSMSGYEKKKLFYNDAAAFRDVAQEVGLTFTEDGRGIAAVDLWNRGTLDFVFANQGGPVRVYKNINNTGNHWLTLQLIGVSPSNRDAVGAKVIFTVKNIKTVIERDGGNSHGGQSDPRIHFGLKASTKADHIRIEWPSGRVQELTDVAADQILRIEEMKAPAKVTAASR</sequence>
<dbReference type="PANTHER" id="PTHR16026">
    <property type="entry name" value="CARTILAGE ACIDIC PROTEIN 1"/>
    <property type="match status" value="1"/>
</dbReference>
<evidence type="ECO:0000259" key="2">
    <source>
        <dbReference type="Pfam" id="PF07593"/>
    </source>
</evidence>
<organism evidence="3 4">
    <name type="scientific">Cohnella soli</name>
    <dbReference type="NCBI Taxonomy" id="425005"/>
    <lineage>
        <taxon>Bacteria</taxon>
        <taxon>Bacillati</taxon>
        <taxon>Bacillota</taxon>
        <taxon>Bacilli</taxon>
        <taxon>Bacillales</taxon>
        <taxon>Paenibacillaceae</taxon>
        <taxon>Cohnella</taxon>
    </lineage>
</organism>
<dbReference type="Pfam" id="PF13517">
    <property type="entry name" value="FG-GAP_3"/>
    <property type="match status" value="3"/>
</dbReference>
<dbReference type="SUPFAM" id="SSF69318">
    <property type="entry name" value="Integrin alpha N-terminal domain"/>
    <property type="match status" value="1"/>
</dbReference>
<keyword evidence="1" id="KW-0732">Signal</keyword>
<evidence type="ECO:0000256" key="1">
    <source>
        <dbReference type="ARBA" id="ARBA00022729"/>
    </source>
</evidence>
<comment type="caution">
    <text evidence="3">The sequence shown here is derived from an EMBL/GenBank/DDBJ whole genome shotgun (WGS) entry which is preliminary data.</text>
</comment>